<evidence type="ECO:0000256" key="5">
    <source>
        <dbReference type="HAMAP-Rule" id="MF_00265"/>
    </source>
</evidence>
<evidence type="ECO:0000313" key="8">
    <source>
        <dbReference type="Proteomes" id="UP000319859"/>
    </source>
</evidence>
<dbReference type="EC" id="3.1.-.-" evidence="5"/>
<evidence type="ECO:0000256" key="1">
    <source>
        <dbReference type="ARBA" id="ARBA00022649"/>
    </source>
</evidence>
<comment type="caution">
    <text evidence="7">The sequence shown here is derived from an EMBL/GenBank/DDBJ whole genome shotgun (WGS) entry which is preliminary data.</text>
</comment>
<comment type="cofactor">
    <cofactor evidence="5">
        <name>Mg(2+)</name>
        <dbReference type="ChEBI" id="CHEBI:18420"/>
    </cofactor>
</comment>
<evidence type="ECO:0000256" key="3">
    <source>
        <dbReference type="ARBA" id="ARBA00022723"/>
    </source>
</evidence>
<dbReference type="AlphaFoldDB" id="A0A560F6C0"/>
<dbReference type="GO" id="GO:0000287">
    <property type="term" value="F:magnesium ion binding"/>
    <property type="evidence" value="ECO:0007669"/>
    <property type="project" value="UniProtKB-UniRule"/>
</dbReference>
<dbReference type="InterPro" id="IPR002716">
    <property type="entry name" value="PIN_dom"/>
</dbReference>
<dbReference type="GO" id="GO:0016787">
    <property type="term" value="F:hydrolase activity"/>
    <property type="evidence" value="ECO:0007669"/>
    <property type="project" value="UniProtKB-KW"/>
</dbReference>
<dbReference type="OrthoDB" id="574461at2"/>
<evidence type="ECO:0000313" key="7">
    <source>
        <dbReference type="EMBL" id="TWB17170.1"/>
    </source>
</evidence>
<reference evidence="7 8" key="1">
    <citation type="submission" date="2019-06" db="EMBL/GenBank/DDBJ databases">
        <title>Genomic Encyclopedia of Type Strains, Phase IV (KMG-V): Genome sequencing to study the core and pangenomes of soil and plant-associated prokaryotes.</title>
        <authorList>
            <person name="Whitman W."/>
        </authorList>
    </citation>
    <scope>NUCLEOTIDE SEQUENCE [LARGE SCALE GENOMIC DNA]</scope>
    <source>
        <strain evidence="7 8">BR 11880</strain>
    </source>
</reference>
<dbReference type="EMBL" id="VITN01000011">
    <property type="protein sequence ID" value="TWB17170.1"/>
    <property type="molecule type" value="Genomic_DNA"/>
</dbReference>
<dbReference type="InterPro" id="IPR022907">
    <property type="entry name" value="VapC_family"/>
</dbReference>
<dbReference type="SUPFAM" id="SSF88723">
    <property type="entry name" value="PIN domain-like"/>
    <property type="match status" value="1"/>
</dbReference>
<dbReference type="InterPro" id="IPR029060">
    <property type="entry name" value="PIN-like_dom_sf"/>
</dbReference>
<organism evidence="7 8">
    <name type="scientific">Nitrospirillum amazonense</name>
    <dbReference type="NCBI Taxonomy" id="28077"/>
    <lineage>
        <taxon>Bacteria</taxon>
        <taxon>Pseudomonadati</taxon>
        <taxon>Pseudomonadota</taxon>
        <taxon>Alphaproteobacteria</taxon>
        <taxon>Rhodospirillales</taxon>
        <taxon>Azospirillaceae</taxon>
        <taxon>Nitrospirillum</taxon>
    </lineage>
</organism>
<keyword evidence="5" id="KW-0460">Magnesium</keyword>
<dbReference type="HAMAP" id="MF_00265">
    <property type="entry name" value="VapC_Nob1"/>
    <property type="match status" value="1"/>
</dbReference>
<keyword evidence="1 5" id="KW-1277">Toxin-antitoxin system</keyword>
<gene>
    <name evidence="5" type="primary">vapC</name>
    <name evidence="7" type="ORF">FBZ89_11121</name>
</gene>
<name>A0A560F6C0_9PROT</name>
<dbReference type="CDD" id="cd09854">
    <property type="entry name" value="PIN_VapC-like"/>
    <property type="match status" value="1"/>
</dbReference>
<comment type="function">
    <text evidence="5">Toxic component of a toxin-antitoxin (TA) system. An RNase.</text>
</comment>
<evidence type="ECO:0000256" key="4">
    <source>
        <dbReference type="ARBA" id="ARBA00022801"/>
    </source>
</evidence>
<dbReference type="Pfam" id="PF01850">
    <property type="entry name" value="PIN"/>
    <property type="match status" value="1"/>
</dbReference>
<proteinExistence type="inferred from homology"/>
<dbReference type="GO" id="GO:0004540">
    <property type="term" value="F:RNA nuclease activity"/>
    <property type="evidence" value="ECO:0007669"/>
    <property type="project" value="InterPro"/>
</dbReference>
<comment type="similarity">
    <text evidence="5">Belongs to the PINc/VapC protein family.</text>
</comment>
<dbReference type="Proteomes" id="UP000319859">
    <property type="component" value="Unassembled WGS sequence"/>
</dbReference>
<keyword evidence="4 5" id="KW-0378">Hydrolase</keyword>
<dbReference type="GO" id="GO:0090729">
    <property type="term" value="F:toxin activity"/>
    <property type="evidence" value="ECO:0007669"/>
    <property type="project" value="UniProtKB-KW"/>
</dbReference>
<evidence type="ECO:0000259" key="6">
    <source>
        <dbReference type="Pfam" id="PF01850"/>
    </source>
</evidence>
<keyword evidence="5" id="KW-0800">Toxin</keyword>
<keyword evidence="3 5" id="KW-0479">Metal-binding</keyword>
<feature type="binding site" evidence="5">
    <location>
        <position position="10"/>
    </location>
    <ligand>
        <name>Mg(2+)</name>
        <dbReference type="ChEBI" id="CHEBI:18420"/>
    </ligand>
</feature>
<sequence length="140" mass="15360">MLTARRLYVDANIIIYFFKAGGVLQQKAIEAFSYAQANRIPLITSELTVAECLFGPHKAGNQALVEGYRQLFHELGIFQLVPIKLQTIEAAARLGAHHQIKLMDALHVATAIEAGCDSLLTNDLKIRAGVDVQIIQFSGL</sequence>
<accession>A0A560F6C0</accession>
<feature type="binding site" evidence="5">
    <location>
        <position position="104"/>
    </location>
    <ligand>
        <name>Mg(2+)</name>
        <dbReference type="ChEBI" id="CHEBI:18420"/>
    </ligand>
</feature>
<feature type="domain" description="PIN" evidence="6">
    <location>
        <begin position="8"/>
        <end position="127"/>
    </location>
</feature>
<dbReference type="RefSeq" id="WP_145751151.1">
    <property type="nucleotide sequence ID" value="NZ_VITN01000011.1"/>
</dbReference>
<protein>
    <recommendedName>
        <fullName evidence="5">Ribonuclease VapC</fullName>
        <shortName evidence="5">RNase VapC</shortName>
        <ecNumber evidence="5">3.1.-.-</ecNumber>
    </recommendedName>
    <alternativeName>
        <fullName evidence="5">Toxin VapC</fullName>
    </alternativeName>
</protein>
<dbReference type="Gene3D" id="3.40.50.1010">
    <property type="entry name" value="5'-nuclease"/>
    <property type="match status" value="1"/>
</dbReference>
<evidence type="ECO:0000256" key="2">
    <source>
        <dbReference type="ARBA" id="ARBA00022722"/>
    </source>
</evidence>
<keyword evidence="2 5" id="KW-0540">Nuclease</keyword>